<feature type="chain" id="PRO_5028517643" description="RxLR effector protein" evidence="5">
    <location>
        <begin position="22"/>
        <end position="132"/>
    </location>
</feature>
<keyword evidence="4 5" id="KW-0732">Signal</keyword>
<evidence type="ECO:0000256" key="4">
    <source>
        <dbReference type="ARBA" id="ARBA00022729"/>
    </source>
</evidence>
<evidence type="ECO:0000256" key="5">
    <source>
        <dbReference type="RuleBase" id="RU367124"/>
    </source>
</evidence>
<evidence type="ECO:0000256" key="3">
    <source>
        <dbReference type="ARBA" id="ARBA00022525"/>
    </source>
</evidence>
<evidence type="ECO:0000313" key="7">
    <source>
        <dbReference type="Proteomes" id="UP000028582"/>
    </source>
</evidence>
<gene>
    <name evidence="6" type="ORF">F444_20230</name>
</gene>
<comment type="domain">
    <text evidence="5">The RxLR-dEER motif acts to carry the protein into the host cell cytoplasm through binding to cell surface phosphatidylinositol-3-phosphate.</text>
</comment>
<dbReference type="Pfam" id="PF16810">
    <property type="entry name" value="RXLR"/>
    <property type="match status" value="1"/>
</dbReference>
<evidence type="ECO:0000313" key="6">
    <source>
        <dbReference type="EMBL" id="ETO61806.1"/>
    </source>
</evidence>
<organism evidence="6 7">
    <name type="scientific">Phytophthora nicotianae P1976</name>
    <dbReference type="NCBI Taxonomy" id="1317066"/>
    <lineage>
        <taxon>Eukaryota</taxon>
        <taxon>Sar</taxon>
        <taxon>Stramenopiles</taxon>
        <taxon>Oomycota</taxon>
        <taxon>Peronosporomycetes</taxon>
        <taxon>Peronosporales</taxon>
        <taxon>Peronosporaceae</taxon>
        <taxon>Phytophthora</taxon>
    </lineage>
</organism>
<comment type="function">
    <text evidence="5">Effector that suppresses plant defense responses during pathogen infection.</text>
</comment>
<dbReference type="Proteomes" id="UP000028582">
    <property type="component" value="Unassembled WGS sequence"/>
</dbReference>
<sequence>MRIAFVLLFVSAIVLVDSADALFPTAVRSERVLQGAQSGGMRSLRVHNEERGLPFFGGKSSNTKVSTTWLRDTTVYDDILTNAGFTTAFGIWKQNKYSEGKITRAMNKLGRTQDEIDRVLAGYRKFKNVKVR</sequence>
<proteinExistence type="inferred from homology"/>
<feature type="signal peptide" evidence="5">
    <location>
        <begin position="1"/>
        <end position="21"/>
    </location>
</feature>
<evidence type="ECO:0000256" key="2">
    <source>
        <dbReference type="ARBA" id="ARBA00010400"/>
    </source>
</evidence>
<reference evidence="6 7" key="1">
    <citation type="submission" date="2013-11" db="EMBL/GenBank/DDBJ databases">
        <title>The Genome Sequence of Phytophthora parasitica P1976.</title>
        <authorList>
            <consortium name="The Broad Institute Genomics Platform"/>
            <person name="Russ C."/>
            <person name="Tyler B."/>
            <person name="Panabieres F."/>
            <person name="Shan W."/>
            <person name="Tripathy S."/>
            <person name="Grunwald N."/>
            <person name="Machado M."/>
            <person name="Johnson C.S."/>
            <person name="Walker B."/>
            <person name="Young S."/>
            <person name="Zeng Q."/>
            <person name="Gargeya S."/>
            <person name="Fitzgerald M."/>
            <person name="Haas B."/>
            <person name="Abouelleil A."/>
            <person name="Allen A.W."/>
            <person name="Alvarado L."/>
            <person name="Arachchi H.M."/>
            <person name="Berlin A.M."/>
            <person name="Chapman S.B."/>
            <person name="Gainer-Dewar J."/>
            <person name="Goldberg J."/>
            <person name="Griggs A."/>
            <person name="Gujja S."/>
            <person name="Hansen M."/>
            <person name="Howarth C."/>
            <person name="Imamovic A."/>
            <person name="Ireland A."/>
            <person name="Larimer J."/>
            <person name="McCowan C."/>
            <person name="Murphy C."/>
            <person name="Pearson M."/>
            <person name="Poon T.W."/>
            <person name="Priest M."/>
            <person name="Roberts A."/>
            <person name="Saif S."/>
            <person name="Shea T."/>
            <person name="Sisk P."/>
            <person name="Sykes S."/>
            <person name="Wortman J."/>
            <person name="Nusbaum C."/>
            <person name="Birren B."/>
        </authorList>
    </citation>
    <scope>NUCLEOTIDE SEQUENCE [LARGE SCALE GENOMIC DNA]</scope>
    <source>
        <strain evidence="6 7">P1976</strain>
    </source>
</reference>
<keyword evidence="3 5" id="KW-0964">Secreted</keyword>
<dbReference type="InterPro" id="IPR031825">
    <property type="entry name" value="RXLR"/>
</dbReference>
<dbReference type="AlphaFoldDB" id="A0A080Z595"/>
<name>A0A080Z595_PHYNI</name>
<comment type="subcellular location">
    <subcellularLocation>
        <location evidence="1 5">Secreted</location>
    </subcellularLocation>
</comment>
<comment type="similarity">
    <text evidence="2 5">Belongs to the RxLR effector family.</text>
</comment>
<dbReference type="GO" id="GO:0005576">
    <property type="term" value="C:extracellular region"/>
    <property type="evidence" value="ECO:0007669"/>
    <property type="project" value="UniProtKB-SubCell"/>
</dbReference>
<comment type="caution">
    <text evidence="6">The sequence shown here is derived from an EMBL/GenBank/DDBJ whole genome shotgun (WGS) entry which is preliminary data.</text>
</comment>
<dbReference type="EMBL" id="ANJA01003723">
    <property type="protein sequence ID" value="ETO61806.1"/>
    <property type="molecule type" value="Genomic_DNA"/>
</dbReference>
<evidence type="ECO:0000256" key="1">
    <source>
        <dbReference type="ARBA" id="ARBA00004613"/>
    </source>
</evidence>
<protein>
    <recommendedName>
        <fullName evidence="5">RxLR effector protein</fullName>
    </recommendedName>
</protein>
<accession>A0A080Z595</accession>
<dbReference type="OrthoDB" id="10384145at2759"/>